<accession>A0AAD8IX34</accession>
<dbReference type="EMBL" id="JAUIZM010000003">
    <property type="protein sequence ID" value="KAK1391917.1"/>
    <property type="molecule type" value="Genomic_DNA"/>
</dbReference>
<organism evidence="1 2">
    <name type="scientific">Heracleum sosnowskyi</name>
    <dbReference type="NCBI Taxonomy" id="360622"/>
    <lineage>
        <taxon>Eukaryota</taxon>
        <taxon>Viridiplantae</taxon>
        <taxon>Streptophyta</taxon>
        <taxon>Embryophyta</taxon>
        <taxon>Tracheophyta</taxon>
        <taxon>Spermatophyta</taxon>
        <taxon>Magnoliopsida</taxon>
        <taxon>eudicotyledons</taxon>
        <taxon>Gunneridae</taxon>
        <taxon>Pentapetalae</taxon>
        <taxon>asterids</taxon>
        <taxon>campanulids</taxon>
        <taxon>Apiales</taxon>
        <taxon>Apiaceae</taxon>
        <taxon>Apioideae</taxon>
        <taxon>apioid superclade</taxon>
        <taxon>Tordylieae</taxon>
        <taxon>Tordyliinae</taxon>
        <taxon>Heracleum</taxon>
    </lineage>
</organism>
<reference evidence="1" key="2">
    <citation type="submission" date="2023-05" db="EMBL/GenBank/DDBJ databases">
        <authorList>
            <person name="Schelkunov M.I."/>
        </authorList>
    </citation>
    <scope>NUCLEOTIDE SEQUENCE</scope>
    <source>
        <strain evidence="1">Hsosn_3</strain>
        <tissue evidence="1">Leaf</tissue>
    </source>
</reference>
<dbReference type="Proteomes" id="UP001237642">
    <property type="component" value="Unassembled WGS sequence"/>
</dbReference>
<evidence type="ECO:0000313" key="1">
    <source>
        <dbReference type="EMBL" id="KAK1391917.1"/>
    </source>
</evidence>
<protein>
    <submittedName>
        <fullName evidence="1">Uncharacterized protein</fullName>
    </submittedName>
</protein>
<keyword evidence="2" id="KW-1185">Reference proteome</keyword>
<reference evidence="1" key="1">
    <citation type="submission" date="2023-02" db="EMBL/GenBank/DDBJ databases">
        <title>Genome of toxic invasive species Heracleum sosnowskyi carries increased number of genes despite the absence of recent whole-genome duplications.</title>
        <authorList>
            <person name="Schelkunov M."/>
            <person name="Shtratnikova V."/>
            <person name="Makarenko M."/>
            <person name="Klepikova A."/>
            <person name="Omelchenko D."/>
            <person name="Novikova G."/>
            <person name="Obukhova E."/>
            <person name="Bogdanov V."/>
            <person name="Penin A."/>
            <person name="Logacheva M."/>
        </authorList>
    </citation>
    <scope>NUCLEOTIDE SEQUENCE</scope>
    <source>
        <strain evidence="1">Hsosn_3</strain>
        <tissue evidence="1">Leaf</tissue>
    </source>
</reference>
<name>A0AAD8IX34_9APIA</name>
<dbReference type="AlphaFoldDB" id="A0AAD8IX34"/>
<proteinExistence type="predicted"/>
<dbReference type="Gene3D" id="2.40.50.140">
    <property type="entry name" value="Nucleic acid-binding proteins"/>
    <property type="match status" value="1"/>
</dbReference>
<sequence length="129" mass="14683">MRLYFIHSGYVFTIQFRLITNKITRYKIIVRVKDQSGNTTFTILNKEVGCLPVEKVISEISQDNPFAHIPVVLKNVIGKTCAFDMKINHLKTNLGYEEHMVVKLSEFELAVNEVGVDNNGMTAKRSHIA</sequence>
<evidence type="ECO:0000313" key="2">
    <source>
        <dbReference type="Proteomes" id="UP001237642"/>
    </source>
</evidence>
<comment type="caution">
    <text evidence="1">The sequence shown here is derived from an EMBL/GenBank/DDBJ whole genome shotgun (WGS) entry which is preliminary data.</text>
</comment>
<gene>
    <name evidence="1" type="ORF">POM88_010973</name>
</gene>
<dbReference type="InterPro" id="IPR012340">
    <property type="entry name" value="NA-bd_OB-fold"/>
</dbReference>